<dbReference type="Proteomes" id="UP000253551">
    <property type="component" value="Unassembled WGS sequence"/>
</dbReference>
<dbReference type="Gene3D" id="3.30.420.10">
    <property type="entry name" value="Ribonuclease H-like superfamily/Ribonuclease H"/>
    <property type="match status" value="1"/>
</dbReference>
<keyword evidence="3" id="KW-1185">Reference proteome</keyword>
<dbReference type="InterPro" id="IPR036397">
    <property type="entry name" value="RNaseH_sf"/>
</dbReference>
<reference evidence="2 3" key="1">
    <citation type="journal article" date="2018" name="G3 (Bethesda)">
        <title>Phylogenetic and Phylogenomic Definition of Rhizopus Species.</title>
        <authorList>
            <person name="Gryganskyi A.P."/>
            <person name="Golan J."/>
            <person name="Dolatabadi S."/>
            <person name="Mondo S."/>
            <person name="Robb S."/>
            <person name="Idnurm A."/>
            <person name="Muszewska A."/>
            <person name="Steczkiewicz K."/>
            <person name="Masonjones S."/>
            <person name="Liao H.L."/>
            <person name="Gajdeczka M.T."/>
            <person name="Anike F."/>
            <person name="Vuek A."/>
            <person name="Anishchenko I.M."/>
            <person name="Voigt K."/>
            <person name="de Hoog G.S."/>
            <person name="Smith M.E."/>
            <person name="Heitman J."/>
            <person name="Vilgalys R."/>
            <person name="Stajich J.E."/>
        </authorList>
    </citation>
    <scope>NUCLEOTIDE SEQUENCE [LARGE SCALE GENOMIC DNA]</scope>
    <source>
        <strain evidence="2 3">LSU 92-RS-03</strain>
    </source>
</reference>
<evidence type="ECO:0000313" key="3">
    <source>
        <dbReference type="Proteomes" id="UP000253551"/>
    </source>
</evidence>
<sequence length="124" mass="14013">MSSYKSIHPRNTPDTITKRQDEGLIETCIVYMVSEVEPKGPSITILGAITKDEQVLSAIDIAGLKYKYLVLDNATIHKTLYIKDWIPQRGYEIIYLPALSPFLNPMVEEFWSKLKGVVNKDPAS</sequence>
<protein>
    <recommendedName>
        <fullName evidence="1">Tc1-like transposase DDE domain-containing protein</fullName>
    </recommendedName>
</protein>
<proteinExistence type="predicted"/>
<accession>A0A367IQW4</accession>
<gene>
    <name evidence="2" type="ORF">CU098_006609</name>
</gene>
<dbReference type="EMBL" id="PJQM01006195">
    <property type="protein sequence ID" value="RCH80078.1"/>
    <property type="molecule type" value="Genomic_DNA"/>
</dbReference>
<evidence type="ECO:0000259" key="1">
    <source>
        <dbReference type="Pfam" id="PF13358"/>
    </source>
</evidence>
<name>A0A367IQW4_RHIST</name>
<feature type="non-terminal residue" evidence="2">
    <location>
        <position position="124"/>
    </location>
</feature>
<dbReference type="InterPro" id="IPR038717">
    <property type="entry name" value="Tc1-like_DDE_dom"/>
</dbReference>
<dbReference type="GO" id="GO:0003676">
    <property type="term" value="F:nucleic acid binding"/>
    <property type="evidence" value="ECO:0007669"/>
    <property type="project" value="InterPro"/>
</dbReference>
<organism evidence="2 3">
    <name type="scientific">Rhizopus stolonifer</name>
    <name type="common">Rhizopus nigricans</name>
    <dbReference type="NCBI Taxonomy" id="4846"/>
    <lineage>
        <taxon>Eukaryota</taxon>
        <taxon>Fungi</taxon>
        <taxon>Fungi incertae sedis</taxon>
        <taxon>Mucoromycota</taxon>
        <taxon>Mucoromycotina</taxon>
        <taxon>Mucoromycetes</taxon>
        <taxon>Mucorales</taxon>
        <taxon>Mucorineae</taxon>
        <taxon>Rhizopodaceae</taxon>
        <taxon>Rhizopus</taxon>
    </lineage>
</organism>
<feature type="domain" description="Tc1-like transposase DDE" evidence="1">
    <location>
        <begin position="66"/>
        <end position="120"/>
    </location>
</feature>
<comment type="caution">
    <text evidence="2">The sequence shown here is derived from an EMBL/GenBank/DDBJ whole genome shotgun (WGS) entry which is preliminary data.</text>
</comment>
<dbReference type="OrthoDB" id="2201966at2759"/>
<dbReference type="AlphaFoldDB" id="A0A367IQW4"/>
<dbReference type="Pfam" id="PF13358">
    <property type="entry name" value="DDE_3"/>
    <property type="match status" value="1"/>
</dbReference>
<evidence type="ECO:0000313" key="2">
    <source>
        <dbReference type="EMBL" id="RCH80078.1"/>
    </source>
</evidence>